<evidence type="ECO:0000256" key="1">
    <source>
        <dbReference type="SAM" id="MobiDB-lite"/>
    </source>
</evidence>
<feature type="region of interest" description="Disordered" evidence="1">
    <location>
        <begin position="37"/>
        <end position="192"/>
    </location>
</feature>
<feature type="compositionally biased region" description="Polar residues" evidence="1">
    <location>
        <begin position="588"/>
        <end position="598"/>
    </location>
</feature>
<feature type="compositionally biased region" description="Basic and acidic residues" evidence="1">
    <location>
        <begin position="333"/>
        <end position="343"/>
    </location>
</feature>
<feature type="compositionally biased region" description="Basic and acidic residues" evidence="1">
    <location>
        <begin position="634"/>
        <end position="650"/>
    </location>
</feature>
<feature type="compositionally biased region" description="Low complexity" evidence="1">
    <location>
        <begin position="740"/>
        <end position="755"/>
    </location>
</feature>
<dbReference type="EMBL" id="MCFE01000008">
    <property type="protein sequence ID" value="ORY07473.1"/>
    <property type="molecule type" value="Genomic_DNA"/>
</dbReference>
<evidence type="ECO:0000313" key="3">
    <source>
        <dbReference type="Proteomes" id="UP000193498"/>
    </source>
</evidence>
<feature type="region of interest" description="Disordered" evidence="1">
    <location>
        <begin position="682"/>
        <end position="879"/>
    </location>
</feature>
<feature type="compositionally biased region" description="Polar residues" evidence="1">
    <location>
        <begin position="306"/>
        <end position="330"/>
    </location>
</feature>
<feature type="compositionally biased region" description="Basic and acidic residues" evidence="1">
    <location>
        <begin position="271"/>
        <end position="299"/>
    </location>
</feature>
<dbReference type="Proteomes" id="UP000193498">
    <property type="component" value="Unassembled WGS sequence"/>
</dbReference>
<feature type="compositionally biased region" description="Low complexity" evidence="1">
    <location>
        <begin position="109"/>
        <end position="124"/>
    </location>
</feature>
<feature type="compositionally biased region" description="Basic and acidic residues" evidence="1">
    <location>
        <begin position="214"/>
        <end position="236"/>
    </location>
</feature>
<feature type="compositionally biased region" description="Basic and acidic residues" evidence="1">
    <location>
        <begin position="951"/>
        <end position="962"/>
    </location>
</feature>
<feature type="region of interest" description="Disordered" evidence="1">
    <location>
        <begin position="382"/>
        <end position="656"/>
    </location>
</feature>
<proteinExistence type="predicted"/>
<sequence>MEPSKCLIYKIFKSEVDENSSGESSDDKMRINRVIKVNGRQEASDEDFDIDNLSGEDSTLKAAKPPLDAQTKRKPGRPPKRKGTSTDVTAIKGHKTPGKRRKERESSHPHSSPVPELSSDGSVSVDKDVNFELKSKSKHRYNSSPLMSSDEETYNYKGHSVDDRRNKRMSYSPMESSEDERHRSPSKRVKTNIARVGLKKYWIQKYQRYGADSTSKKSEPEITNKGLDSEETKRSDLLSSGGVDVENFEEGDIIVDEPKVDNLDVTSKHHSATDTSRKNDLVVKSRSANEDFDRKKCDQQDLPVLDQSTQSQGKLEASYETQQDSSNEVDNSLAKDKHSEDAKDLLEGAAISDNLPIPSSPDPQQIVEIDVVGDSPETITLRVDNKILPEKPLVRSPTDKSPEKPSFVKPTAEQSDETLSKESLSQIPESKVVTNENLPEPLIEQTYVDKQPSGIDQETSKDADIPSQQSNKVLDSPQAESTTAEAATEPINIPPTKVKLSLKEYQENLRKAQKSHQEEAQPHAEKTNELQDNDKVDHKAEETKGSTTNDESAPGPESESVGANAASTPGKVKISLQEYNLKRKRESSAPSAQKQSTELQEESGADKSGENKSENTCTNGNDGEMSENQQEGTVPKDETKEEVTPVKFEEQADLIPVPKTEYFPVSFPVKDLAVDTTVLETDISSETKLDTASLEIDSQVSPVDTSPLPNPRDNTENPDEHKKSSASTHTDDIDSPLPSPSSVKSGGVPPVTETTPPNPTQSSSYQSKPYDPANPEDPAEEGQDHPKDMGEREAEYYGQRSGPPTSGRRSDSYRPGYRFDFRDARDREPRERDYRDMNMNAAGLPSGPGWSDDRYQRDRMRERDRDRDKDRSRAHKDWASRDSYRRFNGIYRDRDYPFGREGYEVDNRYSGRMKSGSFGVVAPDYRDNRYGGFRANNYPLPPSVPFNGRSSVEENRFKDSSNRDSPYGSPGANPTPHMPSKSLENHSNDKHISSIPKPNQWATVPGSNNTRS</sequence>
<feature type="compositionally biased region" description="Basic and acidic residues" evidence="1">
    <location>
        <begin position="501"/>
        <end position="544"/>
    </location>
</feature>
<feature type="compositionally biased region" description="Low complexity" evidence="1">
    <location>
        <begin position="479"/>
        <end position="489"/>
    </location>
</feature>
<keyword evidence="3" id="KW-1185">Reference proteome</keyword>
<feature type="compositionally biased region" description="Basic and acidic residues" evidence="1">
    <location>
        <begin position="713"/>
        <end position="723"/>
    </location>
</feature>
<feature type="compositionally biased region" description="Basic and acidic residues" evidence="1">
    <location>
        <begin position="383"/>
        <end position="403"/>
    </location>
</feature>
<feature type="compositionally biased region" description="Acidic residues" evidence="1">
    <location>
        <begin position="246"/>
        <end position="255"/>
    </location>
</feature>
<reference evidence="2 3" key="1">
    <citation type="submission" date="2016-07" db="EMBL/GenBank/DDBJ databases">
        <title>Pervasive Adenine N6-methylation of Active Genes in Fungi.</title>
        <authorList>
            <consortium name="DOE Joint Genome Institute"/>
            <person name="Mondo S.J."/>
            <person name="Dannebaum R.O."/>
            <person name="Kuo R.C."/>
            <person name="Labutti K."/>
            <person name="Haridas S."/>
            <person name="Kuo A."/>
            <person name="Salamov A."/>
            <person name="Ahrendt S.R."/>
            <person name="Lipzen A."/>
            <person name="Sullivan W."/>
            <person name="Andreopoulos W.B."/>
            <person name="Clum A."/>
            <person name="Lindquist E."/>
            <person name="Daum C."/>
            <person name="Ramamoorthy G.K."/>
            <person name="Gryganskyi A."/>
            <person name="Culley D."/>
            <person name="Magnuson J.K."/>
            <person name="James T.Y."/>
            <person name="O'Malley M.A."/>
            <person name="Stajich J.E."/>
            <person name="Spatafora J.W."/>
            <person name="Visel A."/>
            <person name="Grigoriev I.V."/>
        </authorList>
    </citation>
    <scope>NUCLEOTIDE SEQUENCE [LARGE SCALE GENOMIC DNA]</scope>
    <source>
        <strain evidence="2 3">CBS 931.73</strain>
    </source>
</reference>
<dbReference type="AlphaFoldDB" id="A0A1Y1ZAY1"/>
<protein>
    <submittedName>
        <fullName evidence="2">Uncharacterized protein</fullName>
    </submittedName>
</protein>
<comment type="caution">
    <text evidence="2">The sequence shown here is derived from an EMBL/GenBank/DDBJ whole genome shotgun (WGS) entry which is preliminary data.</text>
</comment>
<feature type="region of interest" description="Disordered" evidence="1">
    <location>
        <begin position="209"/>
        <end position="343"/>
    </location>
</feature>
<feature type="compositionally biased region" description="Basic and acidic residues" evidence="1">
    <location>
        <begin position="983"/>
        <end position="992"/>
    </location>
</feature>
<feature type="compositionally biased region" description="Basic residues" evidence="1">
    <location>
        <begin position="72"/>
        <end position="83"/>
    </location>
</feature>
<dbReference type="InParanoid" id="A0A1Y1ZAY1"/>
<name>A0A1Y1ZAY1_9FUNG</name>
<organism evidence="2 3">
    <name type="scientific">Basidiobolus meristosporus CBS 931.73</name>
    <dbReference type="NCBI Taxonomy" id="1314790"/>
    <lineage>
        <taxon>Eukaryota</taxon>
        <taxon>Fungi</taxon>
        <taxon>Fungi incertae sedis</taxon>
        <taxon>Zoopagomycota</taxon>
        <taxon>Entomophthoromycotina</taxon>
        <taxon>Basidiobolomycetes</taxon>
        <taxon>Basidiobolales</taxon>
        <taxon>Basidiobolaceae</taxon>
        <taxon>Basidiobolus</taxon>
    </lineage>
</organism>
<feature type="compositionally biased region" description="Polar residues" evidence="1">
    <location>
        <begin position="421"/>
        <end position="437"/>
    </location>
</feature>
<feature type="compositionally biased region" description="Polar residues" evidence="1">
    <location>
        <begin position="996"/>
        <end position="1012"/>
    </location>
</feature>
<feature type="compositionally biased region" description="Basic and acidic residues" evidence="1">
    <location>
        <begin position="851"/>
        <end position="879"/>
    </location>
</feature>
<accession>A0A1Y1ZAY1</accession>
<feature type="compositionally biased region" description="Basic and acidic residues" evidence="1">
    <location>
        <begin position="604"/>
        <end position="613"/>
    </location>
</feature>
<feature type="compositionally biased region" description="Basic and acidic residues" evidence="1">
    <location>
        <begin position="125"/>
        <end position="135"/>
    </location>
</feature>
<feature type="compositionally biased region" description="Basic and acidic residues" evidence="1">
    <location>
        <begin position="782"/>
        <end position="795"/>
    </location>
</feature>
<evidence type="ECO:0000313" key="2">
    <source>
        <dbReference type="EMBL" id="ORY07473.1"/>
    </source>
</evidence>
<feature type="compositionally biased region" description="Polar residues" evidence="1">
    <location>
        <begin position="614"/>
        <end position="632"/>
    </location>
</feature>
<gene>
    <name evidence="2" type="ORF">K493DRAFT_310208</name>
</gene>
<feature type="compositionally biased region" description="Basic and acidic residues" evidence="1">
    <location>
        <begin position="808"/>
        <end position="836"/>
    </location>
</feature>
<feature type="compositionally biased region" description="Basic residues" evidence="1">
    <location>
        <begin position="92"/>
        <end position="102"/>
    </location>
</feature>
<feature type="region of interest" description="Disordered" evidence="1">
    <location>
        <begin position="907"/>
        <end position="1012"/>
    </location>
</feature>